<feature type="region of interest" description="Disordered" evidence="1">
    <location>
        <begin position="1"/>
        <end position="38"/>
    </location>
</feature>
<gene>
    <name evidence="2" type="ORF">BZL30_4214</name>
</gene>
<comment type="caution">
    <text evidence="2">The sequence shown here is derived from an EMBL/GenBank/DDBJ whole genome shotgun (WGS) entry which is preliminary data.</text>
</comment>
<accession>A0A1V3X8E0</accession>
<evidence type="ECO:0000256" key="1">
    <source>
        <dbReference type="SAM" id="MobiDB-lite"/>
    </source>
</evidence>
<protein>
    <submittedName>
        <fullName evidence="2">Uncharacterized protein</fullName>
    </submittedName>
</protein>
<reference evidence="2 3" key="1">
    <citation type="submission" date="2017-02" db="EMBL/GenBank/DDBJ databases">
        <title>Complete genome sequences of Mycobacterium kansasii strains isolated from rhesus macaques.</title>
        <authorList>
            <person name="Panda A."/>
            <person name="Nagaraj S."/>
            <person name="Zhao X."/>
            <person name="Tettelin H."/>
            <person name="Detolla L.J."/>
        </authorList>
    </citation>
    <scope>NUCLEOTIDE SEQUENCE [LARGE SCALE GENOMIC DNA]</scope>
    <source>
        <strain evidence="2 3">11-3813</strain>
    </source>
</reference>
<name>A0A1V3X8E0_MYCKA</name>
<organism evidence="2 3">
    <name type="scientific">Mycobacterium kansasii</name>
    <dbReference type="NCBI Taxonomy" id="1768"/>
    <lineage>
        <taxon>Bacteria</taxon>
        <taxon>Bacillati</taxon>
        <taxon>Actinomycetota</taxon>
        <taxon>Actinomycetes</taxon>
        <taxon>Mycobacteriales</taxon>
        <taxon>Mycobacteriaceae</taxon>
        <taxon>Mycobacterium</taxon>
    </lineage>
</organism>
<dbReference type="Proteomes" id="UP000189229">
    <property type="component" value="Unassembled WGS sequence"/>
</dbReference>
<dbReference type="AlphaFoldDB" id="A0A1V3X8E0"/>
<evidence type="ECO:0000313" key="2">
    <source>
        <dbReference type="EMBL" id="OOK75465.1"/>
    </source>
</evidence>
<evidence type="ECO:0000313" key="3">
    <source>
        <dbReference type="Proteomes" id="UP000189229"/>
    </source>
</evidence>
<sequence length="38" mass="4103">MSPRSTRVIAAAQDFADGDDGPNVGRWRRSPESAAEQT</sequence>
<proteinExistence type="predicted"/>
<dbReference type="EMBL" id="MVBM01000003">
    <property type="protein sequence ID" value="OOK75465.1"/>
    <property type="molecule type" value="Genomic_DNA"/>
</dbReference>